<protein>
    <submittedName>
        <fullName evidence="1">Riboflavin synthase</fullName>
    </submittedName>
</protein>
<evidence type="ECO:0000313" key="2">
    <source>
        <dbReference type="Proteomes" id="UP000634136"/>
    </source>
</evidence>
<name>A0A834TSB5_9FABA</name>
<reference evidence="1" key="1">
    <citation type="submission" date="2020-09" db="EMBL/GenBank/DDBJ databases">
        <title>Genome-Enabled Discovery of Anthraquinone Biosynthesis in Senna tora.</title>
        <authorList>
            <person name="Kang S.-H."/>
            <person name="Pandey R.P."/>
            <person name="Lee C.-M."/>
            <person name="Sim J.-S."/>
            <person name="Jeong J.-T."/>
            <person name="Choi B.-S."/>
            <person name="Jung M."/>
            <person name="Ginzburg D."/>
            <person name="Zhao K."/>
            <person name="Won S.Y."/>
            <person name="Oh T.-J."/>
            <person name="Yu Y."/>
            <person name="Kim N.-H."/>
            <person name="Lee O.R."/>
            <person name="Lee T.-H."/>
            <person name="Bashyal P."/>
            <person name="Kim T.-S."/>
            <person name="Lee W.-H."/>
            <person name="Kawkins C."/>
            <person name="Kim C.-K."/>
            <person name="Kim J.S."/>
            <person name="Ahn B.O."/>
            <person name="Rhee S.Y."/>
            <person name="Sohng J.K."/>
        </authorList>
    </citation>
    <scope>NUCLEOTIDE SEQUENCE</scope>
    <source>
        <tissue evidence="1">Leaf</tissue>
    </source>
</reference>
<dbReference type="EMBL" id="JAAIUW010000007">
    <property type="protein sequence ID" value="KAF7822989.1"/>
    <property type="molecule type" value="Genomic_DNA"/>
</dbReference>
<organism evidence="1 2">
    <name type="scientific">Senna tora</name>
    <dbReference type="NCBI Taxonomy" id="362788"/>
    <lineage>
        <taxon>Eukaryota</taxon>
        <taxon>Viridiplantae</taxon>
        <taxon>Streptophyta</taxon>
        <taxon>Embryophyta</taxon>
        <taxon>Tracheophyta</taxon>
        <taxon>Spermatophyta</taxon>
        <taxon>Magnoliopsida</taxon>
        <taxon>eudicotyledons</taxon>
        <taxon>Gunneridae</taxon>
        <taxon>Pentapetalae</taxon>
        <taxon>rosids</taxon>
        <taxon>fabids</taxon>
        <taxon>Fabales</taxon>
        <taxon>Fabaceae</taxon>
        <taxon>Caesalpinioideae</taxon>
        <taxon>Cassia clade</taxon>
        <taxon>Senna</taxon>
    </lineage>
</organism>
<accession>A0A834TSB5</accession>
<keyword evidence="2" id="KW-1185">Reference proteome</keyword>
<proteinExistence type="predicted"/>
<dbReference type="Proteomes" id="UP000634136">
    <property type="component" value="Unassembled WGS sequence"/>
</dbReference>
<evidence type="ECO:0000313" key="1">
    <source>
        <dbReference type="EMBL" id="KAF7822989.1"/>
    </source>
</evidence>
<dbReference type="AlphaFoldDB" id="A0A834TSB5"/>
<comment type="caution">
    <text evidence="1">The sequence shown here is derived from an EMBL/GenBank/DDBJ whole genome shotgun (WGS) entry which is preliminary data.</text>
</comment>
<gene>
    <name evidence="1" type="ORF">G2W53_021133</name>
</gene>
<sequence>MKMWTAISSPQPTGSVQLLTVCGIKKHLFNLLVKTTPFESLGPKSLDVIHPQACTTILLILGVNALSKLTSDPGSNSINEVFLSVSGDNPTVKSDSSVSKSVTVRHVPLTAILSPRFTPPRTVVAAIFKSNPPSSVVPICLIEPISSTMPVKRHLTVLWRWVMGLVVGMKAWRMDGLVMRLNLTPNLDELLWRLRKLCIGRIVGVLDDRGRNLEAAIFWFFDSEL</sequence>